<evidence type="ECO:0000313" key="2">
    <source>
        <dbReference type="Proteomes" id="UP001283361"/>
    </source>
</evidence>
<reference evidence="1" key="1">
    <citation type="journal article" date="2023" name="G3 (Bethesda)">
        <title>A reference genome for the long-term kleptoplast-retaining sea slug Elysia crispata morphotype clarki.</title>
        <authorList>
            <person name="Eastman K.E."/>
            <person name="Pendleton A.L."/>
            <person name="Shaikh M.A."/>
            <person name="Suttiyut T."/>
            <person name="Ogas R."/>
            <person name="Tomko P."/>
            <person name="Gavelis G."/>
            <person name="Widhalm J.R."/>
            <person name="Wisecaver J.H."/>
        </authorList>
    </citation>
    <scope>NUCLEOTIDE SEQUENCE</scope>
    <source>
        <strain evidence="1">ECLA1</strain>
    </source>
</reference>
<evidence type="ECO:0000313" key="1">
    <source>
        <dbReference type="EMBL" id="KAK3800600.1"/>
    </source>
</evidence>
<proteinExistence type="predicted"/>
<dbReference type="EMBL" id="JAWDGP010000434">
    <property type="protein sequence ID" value="KAK3800600.1"/>
    <property type="molecule type" value="Genomic_DNA"/>
</dbReference>
<organism evidence="1 2">
    <name type="scientific">Elysia crispata</name>
    <name type="common">lettuce slug</name>
    <dbReference type="NCBI Taxonomy" id="231223"/>
    <lineage>
        <taxon>Eukaryota</taxon>
        <taxon>Metazoa</taxon>
        <taxon>Spiralia</taxon>
        <taxon>Lophotrochozoa</taxon>
        <taxon>Mollusca</taxon>
        <taxon>Gastropoda</taxon>
        <taxon>Heterobranchia</taxon>
        <taxon>Euthyneura</taxon>
        <taxon>Panpulmonata</taxon>
        <taxon>Sacoglossa</taxon>
        <taxon>Placobranchoidea</taxon>
        <taxon>Plakobranchidae</taxon>
        <taxon>Elysia</taxon>
    </lineage>
</organism>
<comment type="caution">
    <text evidence="1">The sequence shown here is derived from an EMBL/GenBank/DDBJ whole genome shotgun (WGS) entry which is preliminary data.</text>
</comment>
<sequence>MSETAGSEIAGSALHSPMSELPCYKRAASEGPHKLSTEDPSQALYSSRAVYVETQPSPTHQASSPSDLRLEERVNSSINELSIGYKMNGCFDLATEPYLGSSVIDDLEVSNHEHRLKLVSNSLVCEKVSWLTGSIVQTLSRATQKAQRNIFVAPTRQLKDTSENTVFIQFHISFSIRLVIFHKLHGVKHPHPPWWTETSITVTVPTIEGVGREERHMLCEGESRSRPASNLQA</sequence>
<name>A0AAE1B6S6_9GAST</name>
<protein>
    <submittedName>
        <fullName evidence="1">Uncharacterized protein</fullName>
    </submittedName>
</protein>
<accession>A0AAE1B6S6</accession>
<keyword evidence="2" id="KW-1185">Reference proteome</keyword>
<gene>
    <name evidence="1" type="ORF">RRG08_014266</name>
</gene>
<dbReference type="Proteomes" id="UP001283361">
    <property type="component" value="Unassembled WGS sequence"/>
</dbReference>
<dbReference type="AlphaFoldDB" id="A0AAE1B6S6"/>